<evidence type="ECO:0000313" key="2">
    <source>
        <dbReference type="WBParaSite" id="nRc.2.0.1.t07539-RA"/>
    </source>
</evidence>
<reference evidence="2" key="1">
    <citation type="submission" date="2022-11" db="UniProtKB">
        <authorList>
            <consortium name="WormBaseParasite"/>
        </authorList>
    </citation>
    <scope>IDENTIFICATION</scope>
</reference>
<sequence length="84" mass="9525">MKQQEWQKINDLASAKLFKMQQHFMISHENFGETRNLSGQVGLCILKWQLRQTDGRNICNLNGQKTVLSAIMPGPKSAKVSPLL</sequence>
<dbReference type="Proteomes" id="UP000887565">
    <property type="component" value="Unplaced"/>
</dbReference>
<dbReference type="WBParaSite" id="nRc.2.0.1.t07539-RA">
    <property type="protein sequence ID" value="nRc.2.0.1.t07539-RA"/>
    <property type="gene ID" value="nRc.2.0.1.g07539"/>
</dbReference>
<name>A0A915I140_ROMCU</name>
<organism evidence="1 2">
    <name type="scientific">Romanomermis culicivorax</name>
    <name type="common">Nematode worm</name>
    <dbReference type="NCBI Taxonomy" id="13658"/>
    <lineage>
        <taxon>Eukaryota</taxon>
        <taxon>Metazoa</taxon>
        <taxon>Ecdysozoa</taxon>
        <taxon>Nematoda</taxon>
        <taxon>Enoplea</taxon>
        <taxon>Dorylaimia</taxon>
        <taxon>Mermithida</taxon>
        <taxon>Mermithoidea</taxon>
        <taxon>Mermithidae</taxon>
        <taxon>Romanomermis</taxon>
    </lineage>
</organism>
<evidence type="ECO:0000313" key="1">
    <source>
        <dbReference type="Proteomes" id="UP000887565"/>
    </source>
</evidence>
<dbReference type="AlphaFoldDB" id="A0A915I140"/>
<proteinExistence type="predicted"/>
<accession>A0A915I140</accession>
<protein>
    <submittedName>
        <fullName evidence="2">Uncharacterized protein</fullName>
    </submittedName>
</protein>
<keyword evidence="1" id="KW-1185">Reference proteome</keyword>